<comment type="caution">
    <text evidence="8">The sequence shown here is derived from an EMBL/GenBank/DDBJ whole genome shotgun (WGS) entry which is preliminary data.</text>
</comment>
<evidence type="ECO:0000256" key="5">
    <source>
        <dbReference type="ARBA" id="ARBA00023242"/>
    </source>
</evidence>
<evidence type="ECO:0000256" key="1">
    <source>
        <dbReference type="ARBA" id="ARBA00004123"/>
    </source>
</evidence>
<feature type="compositionally biased region" description="Basic and acidic residues" evidence="7">
    <location>
        <begin position="477"/>
        <end position="492"/>
    </location>
</feature>
<keyword evidence="5" id="KW-0539">Nucleus</keyword>
<comment type="similarity">
    <text evidence="2">Belongs to the TRM6/GCD10 family.</text>
</comment>
<dbReference type="PANTHER" id="PTHR12945">
    <property type="entry name" value="TRANSLATION INITIATION FACTOR EIF3-RELATED"/>
    <property type="match status" value="1"/>
</dbReference>
<evidence type="ECO:0000313" key="8">
    <source>
        <dbReference type="EMBL" id="KAF2158154.1"/>
    </source>
</evidence>
<evidence type="ECO:0000256" key="6">
    <source>
        <dbReference type="ARBA" id="ARBA00032319"/>
    </source>
</evidence>
<feature type="region of interest" description="Disordered" evidence="7">
    <location>
        <begin position="265"/>
        <end position="306"/>
    </location>
</feature>
<comment type="subcellular location">
    <subcellularLocation>
        <location evidence="1">Nucleus</location>
    </subcellularLocation>
</comment>
<proteinExistence type="inferred from homology"/>
<evidence type="ECO:0000313" key="9">
    <source>
        <dbReference type="Proteomes" id="UP000799439"/>
    </source>
</evidence>
<evidence type="ECO:0000256" key="7">
    <source>
        <dbReference type="SAM" id="MobiDB-lite"/>
    </source>
</evidence>
<dbReference type="PANTHER" id="PTHR12945:SF0">
    <property type="entry name" value="TRNA (ADENINE(58)-N(1))-METHYLTRANSFERASE NON-CATALYTIC SUBUNIT TRM6"/>
    <property type="match status" value="1"/>
</dbReference>
<dbReference type="GO" id="GO:0005634">
    <property type="term" value="C:nucleus"/>
    <property type="evidence" value="ECO:0007669"/>
    <property type="project" value="UniProtKB-SubCell"/>
</dbReference>
<evidence type="ECO:0000256" key="2">
    <source>
        <dbReference type="ARBA" id="ARBA00008320"/>
    </source>
</evidence>
<feature type="compositionally biased region" description="Basic and acidic residues" evidence="7">
    <location>
        <begin position="504"/>
        <end position="514"/>
    </location>
</feature>
<name>A0A9P4JAS0_9PEZI</name>
<dbReference type="InterPro" id="IPR017423">
    <property type="entry name" value="TRM6"/>
</dbReference>
<dbReference type="GO" id="GO:0031515">
    <property type="term" value="C:tRNA (m1A) methyltransferase complex"/>
    <property type="evidence" value="ECO:0007669"/>
    <property type="project" value="InterPro"/>
</dbReference>
<dbReference type="OrthoDB" id="10254665at2759"/>
<organism evidence="8 9">
    <name type="scientific">Myriangium duriaei CBS 260.36</name>
    <dbReference type="NCBI Taxonomy" id="1168546"/>
    <lineage>
        <taxon>Eukaryota</taxon>
        <taxon>Fungi</taxon>
        <taxon>Dikarya</taxon>
        <taxon>Ascomycota</taxon>
        <taxon>Pezizomycotina</taxon>
        <taxon>Dothideomycetes</taxon>
        <taxon>Dothideomycetidae</taxon>
        <taxon>Myriangiales</taxon>
        <taxon>Myriangiaceae</taxon>
        <taxon>Myriangium</taxon>
    </lineage>
</organism>
<dbReference type="EMBL" id="ML996081">
    <property type="protein sequence ID" value="KAF2158154.1"/>
    <property type="molecule type" value="Genomic_DNA"/>
</dbReference>
<keyword evidence="4" id="KW-0819">tRNA processing</keyword>
<keyword evidence="9" id="KW-1185">Reference proteome</keyword>
<evidence type="ECO:0000256" key="3">
    <source>
        <dbReference type="ARBA" id="ARBA00021704"/>
    </source>
</evidence>
<dbReference type="GO" id="GO:0030488">
    <property type="term" value="P:tRNA methylation"/>
    <property type="evidence" value="ECO:0007669"/>
    <property type="project" value="InterPro"/>
</dbReference>
<reference evidence="8" key="1">
    <citation type="journal article" date="2020" name="Stud. Mycol.">
        <title>101 Dothideomycetes genomes: a test case for predicting lifestyles and emergence of pathogens.</title>
        <authorList>
            <person name="Haridas S."/>
            <person name="Albert R."/>
            <person name="Binder M."/>
            <person name="Bloem J."/>
            <person name="Labutti K."/>
            <person name="Salamov A."/>
            <person name="Andreopoulos B."/>
            <person name="Baker S."/>
            <person name="Barry K."/>
            <person name="Bills G."/>
            <person name="Bluhm B."/>
            <person name="Cannon C."/>
            <person name="Castanera R."/>
            <person name="Culley D."/>
            <person name="Daum C."/>
            <person name="Ezra D."/>
            <person name="Gonzalez J."/>
            <person name="Henrissat B."/>
            <person name="Kuo A."/>
            <person name="Liang C."/>
            <person name="Lipzen A."/>
            <person name="Lutzoni F."/>
            <person name="Magnuson J."/>
            <person name="Mondo S."/>
            <person name="Nolan M."/>
            <person name="Ohm R."/>
            <person name="Pangilinan J."/>
            <person name="Park H.-J."/>
            <person name="Ramirez L."/>
            <person name="Alfaro M."/>
            <person name="Sun H."/>
            <person name="Tritt A."/>
            <person name="Yoshinaga Y."/>
            <person name="Zwiers L.-H."/>
            <person name="Turgeon B."/>
            <person name="Goodwin S."/>
            <person name="Spatafora J."/>
            <person name="Crous P."/>
            <person name="Grigoriev I."/>
        </authorList>
    </citation>
    <scope>NUCLEOTIDE SEQUENCE</scope>
    <source>
        <strain evidence="8">CBS 260.36</strain>
    </source>
</reference>
<gene>
    <name evidence="8" type="ORF">K461DRAFT_290401</name>
</gene>
<dbReference type="Proteomes" id="UP000799439">
    <property type="component" value="Unassembled WGS sequence"/>
</dbReference>
<protein>
    <recommendedName>
        <fullName evidence="3">tRNA (adenine(58)-N(1))-methyltransferase non-catalytic subunit TRM6</fullName>
    </recommendedName>
    <alternativeName>
        <fullName evidence="6">tRNA(m1A58)-methyltransferase subunit TRM6</fullName>
    </alternativeName>
</protein>
<evidence type="ECO:0000256" key="4">
    <source>
        <dbReference type="ARBA" id="ARBA00022694"/>
    </source>
</evidence>
<sequence>MSAFIQPHRHVVLRLPSDALKVVEIIPNTSISIGKFGSFPANLLLGRPFYTTYEIHEHNDESQASPGVRLRVVPASELNREAQFDTVPSSETEVDTDMDATVTPAEQAGDEEAVIVKDNRMTIDDASRQTLSMYEIEDLKKAVTGNGREIIERIMSAHKNLDEKTNFSLAKYTLRKAKKYLRRFTVLPVDVGRLSQYLTSNREASRIMELREESLGLVNAWSNVHVTPPLTPGAIAGKWLVIDDTGGLVVASVAEKLGILLPSENSKQQNGHASKDVDAQEDVSMQDAGGETAELSSNDYRPPHLRRHPYHPSISNANTIYVLHPASQPNMSLLKYFGYSTTHPDPSHPLSQHLLPLSWLQLLSPEHDSTYAEPPTIPQAELEQMKPSKRSGYHRKRRRWLRCKSIVDTARVGQFDGLICATTMLPASILRHLVPLIKGGGHVVLYSPTIEPLEITADLYSKERKAAFIAALDSWRDKNETPGGEREADQHTAQDVTEAATNGHDADEMPDPDKWRQSRLGATHLPEGFMYDEDDFPVDPRLLLGGSIHSSRARQWQVLPGRTHPVMTSRGGGDGYIFTARRVLPVEGKVEARGKFSKKRKTAPR</sequence>
<dbReference type="AlphaFoldDB" id="A0A9P4JAS0"/>
<accession>A0A9P4JAS0</accession>
<feature type="region of interest" description="Disordered" evidence="7">
    <location>
        <begin position="477"/>
        <end position="514"/>
    </location>
</feature>
<dbReference type="Pfam" id="PF04189">
    <property type="entry name" value="Gcd10p"/>
    <property type="match status" value="1"/>
</dbReference>